<evidence type="ECO:0000313" key="5">
    <source>
        <dbReference type="Proteomes" id="UP000702544"/>
    </source>
</evidence>
<dbReference type="AlphaFoldDB" id="A0AAE5C869"/>
<dbReference type="PANTHER" id="PTHR43135">
    <property type="entry name" value="ALPHA-D-RIBOSE 1-METHYLPHOSPHONATE 5-TRIPHOSPHATE DIPHOSPHATASE"/>
    <property type="match status" value="1"/>
</dbReference>
<dbReference type="InterPro" id="IPR006680">
    <property type="entry name" value="Amidohydro-rel"/>
</dbReference>
<evidence type="ECO:0000259" key="2">
    <source>
        <dbReference type="Pfam" id="PF01979"/>
    </source>
</evidence>
<dbReference type="SUPFAM" id="SSF51338">
    <property type="entry name" value="Composite domain of metallo-dependent hydrolases"/>
    <property type="match status" value="2"/>
</dbReference>
<feature type="compositionally biased region" description="Acidic residues" evidence="1">
    <location>
        <begin position="459"/>
        <end position="468"/>
    </location>
</feature>
<dbReference type="Gene3D" id="2.30.40.10">
    <property type="entry name" value="Urease, subunit C, domain 1"/>
    <property type="match status" value="1"/>
</dbReference>
<organism evidence="4 5">
    <name type="scientific">Candidatus Kutchimonas denitrificans</name>
    <dbReference type="NCBI Taxonomy" id="3056748"/>
    <lineage>
        <taxon>Bacteria</taxon>
        <taxon>Pseudomonadati</taxon>
        <taxon>Gemmatimonadota</taxon>
        <taxon>Gemmatimonadia</taxon>
        <taxon>Candidatus Palauibacterales</taxon>
        <taxon>Candidatus Palauibacteraceae</taxon>
        <taxon>Candidatus Kutchimonas</taxon>
    </lineage>
</organism>
<dbReference type="Pfam" id="PF07969">
    <property type="entry name" value="Amidohydro_3"/>
    <property type="match status" value="1"/>
</dbReference>
<name>A0AAE5C869_9BACT</name>
<comment type="caution">
    <text evidence="4">The sequence shown here is derived from an EMBL/GenBank/DDBJ whole genome shotgun (WGS) entry which is preliminary data.</text>
</comment>
<dbReference type="Pfam" id="PF01979">
    <property type="entry name" value="Amidohydro_1"/>
    <property type="match status" value="1"/>
</dbReference>
<reference evidence="4 5" key="1">
    <citation type="submission" date="2020-01" db="EMBL/GenBank/DDBJ databases">
        <title>Genomes assembled from Gulf of Kutch pelagic sediment metagenomes.</title>
        <authorList>
            <person name="Chandrashekar M."/>
            <person name="Mahajan M.S."/>
            <person name="Dave K.J."/>
            <person name="Vatsa P."/>
            <person name="Nathani N.M."/>
        </authorList>
    </citation>
    <scope>NUCLEOTIDE SEQUENCE [LARGE SCALE GENOMIC DNA]</scope>
    <source>
        <strain evidence="4">KS3-K002</strain>
    </source>
</reference>
<dbReference type="InterPro" id="IPR032466">
    <property type="entry name" value="Metal_Hydrolase"/>
</dbReference>
<accession>A0AAE5C869</accession>
<dbReference type="Gene3D" id="3.20.20.140">
    <property type="entry name" value="Metal-dependent hydrolases"/>
    <property type="match status" value="2"/>
</dbReference>
<protein>
    <submittedName>
        <fullName evidence="4">Amidohydrolase family protein</fullName>
    </submittedName>
</protein>
<evidence type="ECO:0000313" key="4">
    <source>
        <dbReference type="EMBL" id="NIR74221.1"/>
    </source>
</evidence>
<feature type="domain" description="Amidohydrolase-related" evidence="2">
    <location>
        <begin position="762"/>
        <end position="853"/>
    </location>
</feature>
<dbReference type="InterPro" id="IPR011059">
    <property type="entry name" value="Metal-dep_hydrolase_composite"/>
</dbReference>
<dbReference type="GO" id="GO:0016810">
    <property type="term" value="F:hydrolase activity, acting on carbon-nitrogen (but not peptide) bonds"/>
    <property type="evidence" value="ECO:0007669"/>
    <property type="project" value="InterPro"/>
</dbReference>
<evidence type="ECO:0000256" key="1">
    <source>
        <dbReference type="SAM" id="MobiDB-lite"/>
    </source>
</evidence>
<dbReference type="InterPro" id="IPR013108">
    <property type="entry name" value="Amidohydro_3"/>
</dbReference>
<dbReference type="SUPFAM" id="SSF51556">
    <property type="entry name" value="Metallo-dependent hydrolases"/>
    <property type="match status" value="2"/>
</dbReference>
<dbReference type="InterPro" id="IPR051781">
    <property type="entry name" value="Metallo-dep_Hydrolase"/>
</dbReference>
<dbReference type="Proteomes" id="UP000702544">
    <property type="component" value="Unassembled WGS sequence"/>
</dbReference>
<dbReference type="EMBL" id="JAACAK010000028">
    <property type="protein sequence ID" value="NIR74221.1"/>
    <property type="molecule type" value="Genomic_DNA"/>
</dbReference>
<gene>
    <name evidence="4" type="ORF">GWO12_03780</name>
</gene>
<feature type="region of interest" description="Disordered" evidence="1">
    <location>
        <begin position="437"/>
        <end position="478"/>
    </location>
</feature>
<feature type="compositionally biased region" description="Low complexity" evidence="1">
    <location>
        <begin position="442"/>
        <end position="454"/>
    </location>
</feature>
<evidence type="ECO:0000259" key="3">
    <source>
        <dbReference type="Pfam" id="PF07969"/>
    </source>
</evidence>
<sequence>MRHLLKYFAIAALAAAGPLTEPAAAQEWRPQVPRGSVDYPRGTVVVQNLDALWTAAGDVLENVSIVVRDGIIREIGSDVSIPSGAQVIDGVGLTAIPGIVDEHSHTAMESTNEGTTPVSAEVRVMDVLNPNDFEIYQALSGGVTTALILHGSANPIGGQAAIIKMRWGMDDPEQLLVDGAPQIIKFALGENVTRKNFNVPGRTRFPTSRAGVESFYDQAFSAAREYRRAWQEYRDDRGSFPVPPRRDLRLETLVEVMEGRIRVHAHSYRSDEIVMLMRVAERYGFTIDAFTHVLEGYKVADELAEHGAAASTFADWWAYKLEAYDAIPYSPAIMHRHGVLTSLNSDIPWLQPFMVYEFNKPVKYGGVSKEDALRMLTAYPARQLHLEDRVGTLEVGKEGDIVLLNGDPFDTYSRVEKTIVDGILYFDLARDAELRGEPVDPLPEVEAPPVATAPGATMDIEESDDGDGSDGSNGGLEGPTIALVGATVHPVTAASIEDGAVLIDGGRIAYVGPRGGAEIPNDAEVINVSGKHIYPGMIDPLTQVGLIEIGAVTPSRDDREVGLYNPHLNALWSVHPHSVEIPVTRANGVSAVLAVPGSGVIEGAGAVIQLAGDTPPRMAVRERAALVIDFPSPSGDDWEEPKLEGDRLEELITLFERATTFAAAPSTTDDPTAPFDGNSRTLEHEMLEALVPAVTGAMPVFFRASEERDIRTVFLFLDEFPDVQAVIVGGDQAYRVAEELAERNIPVVVGSADNPTVDRHDPISAGFENARILHAAGVKIAFTTEDYANVRNLPYHAAKAVAFGLPQEVGLRAVTLDAAEILGVGDQMGSLEVGKRGDLIVTDGDPLQILTRVERMFIAGEPVSLESKHTRLYEQFKERH</sequence>
<feature type="domain" description="Amidohydrolase 3" evidence="3">
    <location>
        <begin position="258"/>
        <end position="422"/>
    </location>
</feature>
<dbReference type="PANTHER" id="PTHR43135:SF3">
    <property type="entry name" value="ALPHA-D-RIBOSE 1-METHYLPHOSPHONATE 5-TRIPHOSPHATE DIPHOSPHATASE"/>
    <property type="match status" value="1"/>
</dbReference>
<proteinExistence type="predicted"/>